<feature type="compositionally biased region" description="Pro residues" evidence="1">
    <location>
        <begin position="14"/>
        <end position="24"/>
    </location>
</feature>
<feature type="compositionally biased region" description="Low complexity" evidence="1">
    <location>
        <begin position="1"/>
        <end position="12"/>
    </location>
</feature>
<organism evidence="2 3">
    <name type="scientific">Volvox africanus</name>
    <dbReference type="NCBI Taxonomy" id="51714"/>
    <lineage>
        <taxon>Eukaryota</taxon>
        <taxon>Viridiplantae</taxon>
        <taxon>Chlorophyta</taxon>
        <taxon>core chlorophytes</taxon>
        <taxon>Chlorophyceae</taxon>
        <taxon>CS clade</taxon>
        <taxon>Chlamydomonadales</taxon>
        <taxon>Volvocaceae</taxon>
        <taxon>Volvox</taxon>
    </lineage>
</organism>
<feature type="compositionally biased region" description="Basic residues" evidence="1">
    <location>
        <begin position="148"/>
        <end position="159"/>
    </location>
</feature>
<dbReference type="AlphaFoldDB" id="A0A8J4F8R0"/>
<gene>
    <name evidence="2" type="ORF">Vafri_15432</name>
</gene>
<feature type="region of interest" description="Disordered" evidence="1">
    <location>
        <begin position="640"/>
        <end position="666"/>
    </location>
</feature>
<dbReference type="PANTHER" id="PTHR32387:SF0">
    <property type="entry name" value="PROTEIN NO VEIN"/>
    <property type="match status" value="1"/>
</dbReference>
<comment type="caution">
    <text evidence="2">The sequence shown here is derived from an EMBL/GenBank/DDBJ whole genome shotgun (WGS) entry which is preliminary data.</text>
</comment>
<proteinExistence type="predicted"/>
<protein>
    <submittedName>
        <fullName evidence="2">Uncharacterized protein</fullName>
    </submittedName>
</protein>
<feature type="region of interest" description="Disordered" evidence="1">
    <location>
        <begin position="246"/>
        <end position="302"/>
    </location>
</feature>
<keyword evidence="3" id="KW-1185">Reference proteome</keyword>
<dbReference type="InterPro" id="IPR052957">
    <property type="entry name" value="Auxin_embryo_med"/>
</dbReference>
<feature type="compositionally biased region" description="Basic and acidic residues" evidence="1">
    <location>
        <begin position="648"/>
        <end position="666"/>
    </location>
</feature>
<evidence type="ECO:0000313" key="3">
    <source>
        <dbReference type="Proteomes" id="UP000747399"/>
    </source>
</evidence>
<feature type="compositionally biased region" description="Basic and acidic residues" evidence="1">
    <location>
        <begin position="160"/>
        <end position="169"/>
    </location>
</feature>
<dbReference type="PANTHER" id="PTHR32387">
    <property type="entry name" value="WU:FJ29H11"/>
    <property type="match status" value="1"/>
</dbReference>
<accession>A0A8J4F8R0</accession>
<feature type="region of interest" description="Disordered" evidence="1">
    <location>
        <begin position="1"/>
        <end position="45"/>
    </location>
</feature>
<dbReference type="EMBL" id="BNCO01000043">
    <property type="protein sequence ID" value="GIL61010.1"/>
    <property type="molecule type" value="Genomic_DNA"/>
</dbReference>
<evidence type="ECO:0000256" key="1">
    <source>
        <dbReference type="SAM" id="MobiDB-lite"/>
    </source>
</evidence>
<feature type="non-terminal residue" evidence="2">
    <location>
        <position position="1"/>
    </location>
</feature>
<feature type="compositionally biased region" description="Basic and acidic residues" evidence="1">
    <location>
        <begin position="267"/>
        <end position="280"/>
    </location>
</feature>
<feature type="non-terminal residue" evidence="2">
    <location>
        <position position="887"/>
    </location>
</feature>
<sequence length="887" mass="91296">LAGGRAATAAEALMPPPPPPPPPVSEDADAEASMETSAAAAATTGGGGVLGEGGYLYGFEHELQLVDLAGLTAAAAPPPSHHVSPPTSTPGCPAGSVIGHGNLYCRGGESAAGWLRDLALRCLSRLGLTPLQPADVIARHVLPALRHMHHHHHHHHHQVDHRARDRDDDPWVSEDSSSNHSPGRFVQNRHQQRTIAPAGPRPGVLVGYAAYLMHHQHLAARDPRVARQWADALLWVLVPPPQPPALTLPPSGLPQHEQSAHGVPVRGGKEPTRQGEKEASRAGGGGGGGSSPDLDEDWSPGSMWAAVPSREGISLGLSFQESFVARHPSSTAAAAMAALAEARRDVPCALWAEAYLRFGSAARWAEFCGPSVLDCGFTFVRLAEGGYGDADPRVSGGKVSTDLEALLSYLGVPPSSPPLPLPTCGGDPWDTDPSFSDTANPSVVTAKVNVTAVAAANLPGLHAVACLLDAVWSAEYDTHAWVVSSTVAPTDPQIRQQQWRRPAPFLELLQNRAWLPDSWGGCAAPSGGEVLPASCRPLRTLLGPTARYVGVELTDPRFIAALGLPTAPSLRCVLTQLRLWSRHDTSVSASASANASAAAVAASVSGPQSPSFITLAGCYSYLSGLVAAEAASISGVAAAVTRPQNSEQEERRERSDIQANGGRKDADGERAISVVRTAFVHEPLIAVRKAADIDNSPTSSPLLPSAGVVHAAGGGGGGRGTGTGALRWCHVDEVVWSLGPLTELVSEYGQPLFGGDAAAASSSPAAAAAAAASLLPSRLAETYPASLEHFFVGLLAVRHHPGPQHLLTALREMVSAAEAAAATPSSADGLTPVQTAGGGRREGGAALMCLGWLGCLMGQQQDEETGWPSGVGGGVGGVGVGGVGGGG</sequence>
<name>A0A8J4F8R0_9CHLO</name>
<reference evidence="2" key="1">
    <citation type="journal article" date="2021" name="Proc. Natl. Acad. Sci. U.S.A.">
        <title>Three genomes in the algal genus Volvox reveal the fate of a haploid sex-determining region after a transition to homothallism.</title>
        <authorList>
            <person name="Yamamoto K."/>
            <person name="Hamaji T."/>
            <person name="Kawai-Toyooka H."/>
            <person name="Matsuzaki R."/>
            <person name="Takahashi F."/>
            <person name="Nishimura Y."/>
            <person name="Kawachi M."/>
            <person name="Noguchi H."/>
            <person name="Minakuchi Y."/>
            <person name="Umen J.G."/>
            <person name="Toyoda A."/>
            <person name="Nozaki H."/>
        </authorList>
    </citation>
    <scope>NUCLEOTIDE SEQUENCE</scope>
    <source>
        <strain evidence="2">NIES-3780</strain>
    </source>
</reference>
<dbReference type="Proteomes" id="UP000747399">
    <property type="component" value="Unassembled WGS sequence"/>
</dbReference>
<feature type="region of interest" description="Disordered" evidence="1">
    <location>
        <begin position="148"/>
        <end position="187"/>
    </location>
</feature>
<evidence type="ECO:0000313" key="2">
    <source>
        <dbReference type="EMBL" id="GIL61010.1"/>
    </source>
</evidence>
<feature type="compositionally biased region" description="Low complexity" evidence="1">
    <location>
        <begin position="33"/>
        <end position="43"/>
    </location>
</feature>